<evidence type="ECO:0000256" key="3">
    <source>
        <dbReference type="ARBA" id="ARBA00022692"/>
    </source>
</evidence>
<dbReference type="InterPro" id="IPR027417">
    <property type="entry name" value="P-loop_NTPase"/>
</dbReference>
<comment type="similarity">
    <text evidence="2">Belongs to the ABC transporter superfamily.</text>
</comment>
<dbReference type="InterPro" id="IPR011527">
    <property type="entry name" value="ABC1_TM_dom"/>
</dbReference>
<dbReference type="InterPro" id="IPR036640">
    <property type="entry name" value="ABC1_TM_sf"/>
</dbReference>
<reference evidence="11" key="1">
    <citation type="journal article" date="2014" name="Int. J. Syst. Evol. Microbiol.">
        <title>Complete genome sequence of Corynebacterium casei LMG S-19264T (=DSM 44701T), isolated from a smear-ripened cheese.</title>
        <authorList>
            <consortium name="US DOE Joint Genome Institute (JGI-PGF)"/>
            <person name="Walter F."/>
            <person name="Albersmeier A."/>
            <person name="Kalinowski J."/>
            <person name="Ruckert C."/>
        </authorList>
    </citation>
    <scope>NUCLEOTIDE SEQUENCE</scope>
    <source>
        <strain evidence="11">CGMCC 1.12426</strain>
    </source>
</reference>
<name>A0A916TFC8_9HYPH</name>
<dbReference type="GO" id="GO:0005886">
    <property type="term" value="C:plasma membrane"/>
    <property type="evidence" value="ECO:0007669"/>
    <property type="project" value="UniProtKB-SubCell"/>
</dbReference>
<feature type="domain" description="ABC transmembrane type-1" evidence="10">
    <location>
        <begin position="94"/>
        <end position="343"/>
    </location>
</feature>
<dbReference type="InterPro" id="IPR003439">
    <property type="entry name" value="ABC_transporter-like_ATP-bd"/>
</dbReference>
<dbReference type="GO" id="GO:0016887">
    <property type="term" value="F:ATP hydrolysis activity"/>
    <property type="evidence" value="ECO:0007669"/>
    <property type="project" value="InterPro"/>
</dbReference>
<dbReference type="RefSeq" id="WP_150495442.1">
    <property type="nucleotide sequence ID" value="NZ_BMFA01000003.1"/>
</dbReference>
<dbReference type="InterPro" id="IPR025662">
    <property type="entry name" value="Sigma_54_int_dom_ATP-bd_1"/>
</dbReference>
<keyword evidence="4" id="KW-0547">Nucleotide-binding</keyword>
<dbReference type="Pfam" id="PF00664">
    <property type="entry name" value="ABC_membrane"/>
    <property type="match status" value="1"/>
</dbReference>
<proteinExistence type="inferred from homology"/>
<feature type="transmembrane region" description="Helical" evidence="8">
    <location>
        <begin position="176"/>
        <end position="209"/>
    </location>
</feature>
<dbReference type="Gene3D" id="1.20.1560.10">
    <property type="entry name" value="ABC transporter type 1, transmembrane domain"/>
    <property type="match status" value="1"/>
</dbReference>
<reference evidence="11" key="2">
    <citation type="submission" date="2020-09" db="EMBL/GenBank/DDBJ databases">
        <authorList>
            <person name="Sun Q."/>
            <person name="Zhou Y."/>
        </authorList>
    </citation>
    <scope>NUCLEOTIDE SEQUENCE</scope>
    <source>
        <strain evidence="11">CGMCC 1.12426</strain>
    </source>
</reference>
<comment type="subcellular location">
    <subcellularLocation>
        <location evidence="1">Cell membrane</location>
        <topology evidence="1">Multi-pass membrane protein</topology>
    </subcellularLocation>
</comment>
<protein>
    <submittedName>
        <fullName evidence="11">Thiol reductant ABC exporter subunit CydD</fullName>
    </submittedName>
</protein>
<dbReference type="InterPro" id="IPR039421">
    <property type="entry name" value="Type_1_exporter"/>
</dbReference>
<dbReference type="EMBL" id="BMFA01000003">
    <property type="protein sequence ID" value="GGB41555.1"/>
    <property type="molecule type" value="Genomic_DNA"/>
</dbReference>
<feature type="transmembrane region" description="Helical" evidence="8">
    <location>
        <begin position="60"/>
        <end position="81"/>
    </location>
</feature>
<evidence type="ECO:0000259" key="10">
    <source>
        <dbReference type="PROSITE" id="PS50929"/>
    </source>
</evidence>
<comment type="caution">
    <text evidence="11">The sequence shown here is derived from an EMBL/GenBank/DDBJ whole genome shotgun (WGS) entry which is preliminary data.</text>
</comment>
<feature type="transmembrane region" description="Helical" evidence="8">
    <location>
        <begin position="272"/>
        <end position="300"/>
    </location>
</feature>
<dbReference type="OrthoDB" id="9806127at2"/>
<dbReference type="NCBIfam" id="TIGR02857">
    <property type="entry name" value="CydD"/>
    <property type="match status" value="1"/>
</dbReference>
<evidence type="ECO:0000256" key="5">
    <source>
        <dbReference type="ARBA" id="ARBA00022840"/>
    </source>
</evidence>
<feature type="domain" description="ABC transporter" evidence="9">
    <location>
        <begin position="384"/>
        <end position="597"/>
    </location>
</feature>
<evidence type="ECO:0000256" key="4">
    <source>
        <dbReference type="ARBA" id="ARBA00022741"/>
    </source>
</evidence>
<dbReference type="PROSITE" id="PS00675">
    <property type="entry name" value="SIGMA54_INTERACT_1"/>
    <property type="match status" value="1"/>
</dbReference>
<keyword evidence="7 8" id="KW-0472">Membrane</keyword>
<dbReference type="InterPro" id="IPR003593">
    <property type="entry name" value="AAA+_ATPase"/>
</dbReference>
<dbReference type="GO" id="GO:0140359">
    <property type="term" value="F:ABC-type transporter activity"/>
    <property type="evidence" value="ECO:0007669"/>
    <property type="project" value="InterPro"/>
</dbReference>
<keyword evidence="6 8" id="KW-1133">Transmembrane helix</keyword>
<dbReference type="PROSITE" id="PS50893">
    <property type="entry name" value="ABC_TRANSPORTER_2"/>
    <property type="match status" value="1"/>
</dbReference>
<dbReference type="Gene3D" id="3.40.50.300">
    <property type="entry name" value="P-loop containing nucleotide triphosphate hydrolases"/>
    <property type="match status" value="1"/>
</dbReference>
<dbReference type="GO" id="GO:0042883">
    <property type="term" value="P:cysteine transport"/>
    <property type="evidence" value="ECO:0007669"/>
    <property type="project" value="InterPro"/>
</dbReference>
<organism evidence="11 12">
    <name type="scientific">Roseibium aquae</name>
    <dbReference type="NCBI Taxonomy" id="1323746"/>
    <lineage>
        <taxon>Bacteria</taxon>
        <taxon>Pseudomonadati</taxon>
        <taxon>Pseudomonadota</taxon>
        <taxon>Alphaproteobacteria</taxon>
        <taxon>Hyphomicrobiales</taxon>
        <taxon>Stappiaceae</taxon>
        <taxon>Roseibium</taxon>
    </lineage>
</organism>
<accession>A0A916TFC8</accession>
<sequence>MTVSFELDATDKEKSLGKRAGDLSRAGKPGRAVPKPTLLQSADLAALRRASWFAIAADMIWIPQAALLASVLATCLLAATVGGAVDTTWLLAGVAGFAALALPRTALQYTSGRLAGDAARAVRARVRTQVLTRLAGTSPAADLPSSGSVAISLSEQVDALGPYISHFKPQAQRVRWVPLIIILTVLPMSWMAALILVIAGPVIPLFMALIGMRAKAVSAHQQEELARMGGLLLDRIRGLETLRLFGALGRTVGDVEQTGEAFRTKTMGVLKIAFLSSTVLELFSALGIAFVAVYVGFSLLGDITIGTWGGELSYFTGLFILLLAPEFFAPLRSYAAAYHDRAAGLAAEDKLQGLMEGLAEAPDGVVTHREQVRSVPPSGQAPAIIWSNVTLRLGRRTVLDGASLDIRPGETIILTGESGAGKTTVIDLCLGFHRPSAGRVWLGGQDLERLDPESWRASLAWLGQDPTLFHGSLRSNLALANPDASAQDLLAALAVAGASDLVERLPKGLDTRLGDNGFGLSVGEIRRVALARAALRKDARLLLADEPTAALDRQTAQDVMTGLDRLRQGRTTIIATHDPNLIALGDRHLVLSGGQLT</sequence>
<feature type="transmembrane region" description="Helical" evidence="8">
    <location>
        <begin position="88"/>
        <end position="107"/>
    </location>
</feature>
<evidence type="ECO:0000313" key="12">
    <source>
        <dbReference type="Proteomes" id="UP000605148"/>
    </source>
</evidence>
<dbReference type="SUPFAM" id="SSF52540">
    <property type="entry name" value="P-loop containing nucleoside triphosphate hydrolases"/>
    <property type="match status" value="1"/>
</dbReference>
<evidence type="ECO:0000313" key="11">
    <source>
        <dbReference type="EMBL" id="GGB41555.1"/>
    </source>
</evidence>
<dbReference type="InterPro" id="IPR017871">
    <property type="entry name" value="ABC_transporter-like_CS"/>
</dbReference>
<evidence type="ECO:0000256" key="7">
    <source>
        <dbReference type="ARBA" id="ARBA00023136"/>
    </source>
</evidence>
<dbReference type="CDD" id="cd18584">
    <property type="entry name" value="ABC_6TM_AarD_CydD"/>
    <property type="match status" value="1"/>
</dbReference>
<gene>
    <name evidence="11" type="primary">cydD</name>
    <name evidence="11" type="ORF">GCM10011316_11880</name>
</gene>
<dbReference type="Pfam" id="PF00005">
    <property type="entry name" value="ABC_tran"/>
    <property type="match status" value="1"/>
</dbReference>
<dbReference type="PROSITE" id="PS00211">
    <property type="entry name" value="ABC_TRANSPORTER_1"/>
    <property type="match status" value="1"/>
</dbReference>
<feature type="transmembrane region" description="Helical" evidence="8">
    <location>
        <begin position="312"/>
        <end position="331"/>
    </location>
</feature>
<dbReference type="CDD" id="cd03228">
    <property type="entry name" value="ABCC_MRP_Like"/>
    <property type="match status" value="1"/>
</dbReference>
<dbReference type="SUPFAM" id="SSF90123">
    <property type="entry name" value="ABC transporter transmembrane region"/>
    <property type="match status" value="1"/>
</dbReference>
<dbReference type="SMART" id="SM00382">
    <property type="entry name" value="AAA"/>
    <property type="match status" value="1"/>
</dbReference>
<evidence type="ECO:0000256" key="8">
    <source>
        <dbReference type="SAM" id="Phobius"/>
    </source>
</evidence>
<dbReference type="Proteomes" id="UP000605148">
    <property type="component" value="Unassembled WGS sequence"/>
</dbReference>
<evidence type="ECO:0000256" key="2">
    <source>
        <dbReference type="ARBA" id="ARBA00005417"/>
    </source>
</evidence>
<dbReference type="InterPro" id="IPR014216">
    <property type="entry name" value="ABC_transptr_CydD"/>
</dbReference>
<evidence type="ECO:0000256" key="1">
    <source>
        <dbReference type="ARBA" id="ARBA00004651"/>
    </source>
</evidence>
<dbReference type="PANTHER" id="PTHR24221">
    <property type="entry name" value="ATP-BINDING CASSETTE SUB-FAMILY B"/>
    <property type="match status" value="1"/>
</dbReference>
<keyword evidence="12" id="KW-1185">Reference proteome</keyword>
<keyword evidence="3 8" id="KW-0812">Transmembrane</keyword>
<evidence type="ECO:0000256" key="6">
    <source>
        <dbReference type="ARBA" id="ARBA00022989"/>
    </source>
</evidence>
<dbReference type="PROSITE" id="PS50929">
    <property type="entry name" value="ABC_TM1F"/>
    <property type="match status" value="1"/>
</dbReference>
<keyword evidence="5" id="KW-0067">ATP-binding</keyword>
<dbReference type="AlphaFoldDB" id="A0A916TFC8"/>
<dbReference type="PANTHER" id="PTHR24221:SF654">
    <property type="entry name" value="ATP-BINDING CASSETTE SUB-FAMILY B MEMBER 6"/>
    <property type="match status" value="1"/>
</dbReference>
<evidence type="ECO:0000259" key="9">
    <source>
        <dbReference type="PROSITE" id="PS50893"/>
    </source>
</evidence>
<dbReference type="GO" id="GO:0005524">
    <property type="term" value="F:ATP binding"/>
    <property type="evidence" value="ECO:0007669"/>
    <property type="project" value="UniProtKB-KW"/>
</dbReference>